<dbReference type="GO" id="GO:0004316">
    <property type="term" value="F:3-oxoacyl-[acyl-carrier-protein] reductase (NADPH) activity"/>
    <property type="evidence" value="ECO:0007669"/>
    <property type="project" value="UniProtKB-EC"/>
</dbReference>
<evidence type="ECO:0000256" key="5">
    <source>
        <dbReference type="RuleBase" id="RU000363"/>
    </source>
</evidence>
<dbReference type="PANTHER" id="PTHR42879">
    <property type="entry name" value="3-OXOACYL-(ACYL-CARRIER-PROTEIN) REDUCTASE"/>
    <property type="match status" value="1"/>
</dbReference>
<name>A0A4S4MYW8_9APHY</name>
<dbReference type="PANTHER" id="PTHR42879:SF2">
    <property type="entry name" value="3-OXOACYL-[ACYL-CARRIER-PROTEIN] REDUCTASE FABG"/>
    <property type="match status" value="1"/>
</dbReference>
<evidence type="ECO:0000256" key="1">
    <source>
        <dbReference type="ARBA" id="ARBA00006484"/>
    </source>
</evidence>
<dbReference type="GO" id="GO:0032787">
    <property type="term" value="P:monocarboxylic acid metabolic process"/>
    <property type="evidence" value="ECO:0007669"/>
    <property type="project" value="UniProtKB-ARBA"/>
</dbReference>
<evidence type="ECO:0000256" key="2">
    <source>
        <dbReference type="ARBA" id="ARBA00012948"/>
    </source>
</evidence>
<keyword evidence="3" id="KW-0521">NADP</keyword>
<gene>
    <name evidence="6" type="ORF">EUX98_g2450</name>
</gene>
<dbReference type="EMBL" id="SGPM01000039">
    <property type="protein sequence ID" value="THH31706.1"/>
    <property type="molecule type" value="Genomic_DNA"/>
</dbReference>
<dbReference type="Pfam" id="PF00106">
    <property type="entry name" value="adh_short"/>
    <property type="match status" value="1"/>
</dbReference>
<comment type="similarity">
    <text evidence="1 5">Belongs to the short-chain dehydrogenases/reductases (SDR) family.</text>
</comment>
<dbReference type="PRINTS" id="PR00080">
    <property type="entry name" value="SDRFAMILY"/>
</dbReference>
<dbReference type="PROSITE" id="PS00061">
    <property type="entry name" value="ADH_SHORT"/>
    <property type="match status" value="1"/>
</dbReference>
<proteinExistence type="inferred from homology"/>
<accession>A0A4S4MYW8</accession>
<dbReference type="SUPFAM" id="SSF51735">
    <property type="entry name" value="NAD(P)-binding Rossmann-fold domains"/>
    <property type="match status" value="1"/>
</dbReference>
<dbReference type="Gene3D" id="3.40.50.720">
    <property type="entry name" value="NAD(P)-binding Rossmann-like Domain"/>
    <property type="match status" value="1"/>
</dbReference>
<comment type="caution">
    <text evidence="6">The sequence shown here is derived from an EMBL/GenBank/DDBJ whole genome shotgun (WGS) entry which is preliminary data.</text>
</comment>
<dbReference type="InterPro" id="IPR020904">
    <property type="entry name" value="Sc_DH/Rdtase_CS"/>
</dbReference>
<reference evidence="6 7" key="1">
    <citation type="submission" date="2019-02" db="EMBL/GenBank/DDBJ databases">
        <title>Genome sequencing of the rare red list fungi Antrodiella citrinella (Flaviporus citrinellus).</title>
        <authorList>
            <person name="Buettner E."/>
            <person name="Kellner H."/>
        </authorList>
    </citation>
    <scope>NUCLEOTIDE SEQUENCE [LARGE SCALE GENOMIC DNA]</scope>
    <source>
        <strain evidence="6 7">DSM 108506</strain>
    </source>
</reference>
<dbReference type="InterPro" id="IPR036291">
    <property type="entry name" value="NAD(P)-bd_dom_sf"/>
</dbReference>
<dbReference type="AlphaFoldDB" id="A0A4S4MYW8"/>
<evidence type="ECO:0000256" key="3">
    <source>
        <dbReference type="ARBA" id="ARBA00022857"/>
    </source>
</evidence>
<evidence type="ECO:0000256" key="4">
    <source>
        <dbReference type="ARBA" id="ARBA00048508"/>
    </source>
</evidence>
<dbReference type="EC" id="1.1.1.100" evidence="2"/>
<sequence>MTAATDTIADYTPKVAIVTGAAKGIGRAIALRLADDGFDVVVNDIPQQLASLQELVDLIKAKGKNAVAVVGDVSVEEDVERLVAETVQVLGGVDVMIANAGTGGFGTIFNVDMNNFDRVIAVNLRGVVLCYKYAAIQMRKQKRGGRLIAASSVLGKKAVPNLQAYCASKFGVRAVSQSVAQELLPYKITVNTYAPGLILTDMTDSPKDAVLGGKHGSHIKSLFNRTPDAPDAEPPVVASIVSYLCKPEAYFVNGQSISVCGGLTMD</sequence>
<dbReference type="OrthoDB" id="498125at2759"/>
<evidence type="ECO:0000313" key="7">
    <source>
        <dbReference type="Proteomes" id="UP000308730"/>
    </source>
</evidence>
<dbReference type="InterPro" id="IPR002347">
    <property type="entry name" value="SDR_fam"/>
</dbReference>
<dbReference type="InterPro" id="IPR050259">
    <property type="entry name" value="SDR"/>
</dbReference>
<organism evidence="6 7">
    <name type="scientific">Antrodiella citrinella</name>
    <dbReference type="NCBI Taxonomy" id="2447956"/>
    <lineage>
        <taxon>Eukaryota</taxon>
        <taxon>Fungi</taxon>
        <taxon>Dikarya</taxon>
        <taxon>Basidiomycota</taxon>
        <taxon>Agaricomycotina</taxon>
        <taxon>Agaricomycetes</taxon>
        <taxon>Polyporales</taxon>
        <taxon>Steccherinaceae</taxon>
        <taxon>Antrodiella</taxon>
    </lineage>
</organism>
<protein>
    <recommendedName>
        <fullName evidence="2">3-oxoacyl-[acyl-carrier-protein] reductase</fullName>
        <ecNumber evidence="2">1.1.1.100</ecNumber>
    </recommendedName>
</protein>
<dbReference type="PRINTS" id="PR00081">
    <property type="entry name" value="GDHRDH"/>
</dbReference>
<dbReference type="Proteomes" id="UP000308730">
    <property type="component" value="Unassembled WGS sequence"/>
</dbReference>
<dbReference type="FunFam" id="3.40.50.720:FF:000084">
    <property type="entry name" value="Short-chain dehydrogenase reductase"/>
    <property type="match status" value="1"/>
</dbReference>
<evidence type="ECO:0000313" key="6">
    <source>
        <dbReference type="EMBL" id="THH31706.1"/>
    </source>
</evidence>
<keyword evidence="7" id="KW-1185">Reference proteome</keyword>
<comment type="catalytic activity">
    <reaction evidence="4">
        <text>a (3R)-hydroxyacyl-[ACP] + NADP(+) = a 3-oxoacyl-[ACP] + NADPH + H(+)</text>
        <dbReference type="Rhea" id="RHEA:17397"/>
        <dbReference type="Rhea" id="RHEA-COMP:9916"/>
        <dbReference type="Rhea" id="RHEA-COMP:9945"/>
        <dbReference type="ChEBI" id="CHEBI:15378"/>
        <dbReference type="ChEBI" id="CHEBI:57783"/>
        <dbReference type="ChEBI" id="CHEBI:58349"/>
        <dbReference type="ChEBI" id="CHEBI:78776"/>
        <dbReference type="ChEBI" id="CHEBI:78827"/>
        <dbReference type="EC" id="1.1.1.100"/>
    </reaction>
</comment>